<dbReference type="InterPro" id="IPR023214">
    <property type="entry name" value="HAD_sf"/>
</dbReference>
<dbReference type="NCBIfam" id="TIGR01549">
    <property type="entry name" value="HAD-SF-IA-v1"/>
    <property type="match status" value="1"/>
</dbReference>
<sequence>MPTIKGVLFDLDGTLLDTAPDLGDALNFLLARENLPTLSDDEIRPVASHGAKGLLDLGFGKGLAEDYFEMLRQDFLDRYSTNLCHRTGPFSGIDTLIEELESSGIPWGIVTNKPAWLTDPLMSNFAQFANAGCVISGDTLPVRKPDPTPLLHAAELINVAAEHCLYIGDAQRDIEAGNRAGMTTMVATYGYLAESDQPERWQADVSVAHPDEIALWLTELQQIEDSVTSQWPTKAY</sequence>
<dbReference type="Gene3D" id="3.40.50.1000">
    <property type="entry name" value="HAD superfamily/HAD-like"/>
    <property type="match status" value="1"/>
</dbReference>
<dbReference type="EC" id="3.-.-.-" evidence="5"/>
<dbReference type="RefSeq" id="WP_345340353.1">
    <property type="nucleotide sequence ID" value="NZ_BAABLI010000014.1"/>
</dbReference>
<evidence type="ECO:0000256" key="3">
    <source>
        <dbReference type="ARBA" id="ARBA00022842"/>
    </source>
</evidence>
<gene>
    <name evidence="5" type="ORF">ACFSJ3_06205</name>
</gene>
<reference evidence="6" key="1">
    <citation type="journal article" date="2019" name="Int. J. Syst. Evol. Microbiol.">
        <title>The Global Catalogue of Microorganisms (GCM) 10K type strain sequencing project: providing services to taxonomists for standard genome sequencing and annotation.</title>
        <authorList>
            <consortium name="The Broad Institute Genomics Platform"/>
            <consortium name="The Broad Institute Genome Sequencing Center for Infectious Disease"/>
            <person name="Wu L."/>
            <person name="Ma J."/>
        </authorList>
    </citation>
    <scope>NUCLEOTIDE SEQUENCE [LARGE SCALE GENOMIC DNA]</scope>
    <source>
        <strain evidence="6">CGMCC 1.10992</strain>
    </source>
</reference>
<name>A0ABW4XKG1_9GAMM</name>
<dbReference type="InterPro" id="IPR041492">
    <property type="entry name" value="HAD_2"/>
</dbReference>
<evidence type="ECO:0000256" key="4">
    <source>
        <dbReference type="ARBA" id="ARBA00023277"/>
    </source>
</evidence>
<evidence type="ECO:0000313" key="5">
    <source>
        <dbReference type="EMBL" id="MFD2095574.1"/>
    </source>
</evidence>
<evidence type="ECO:0000256" key="1">
    <source>
        <dbReference type="ARBA" id="ARBA00022723"/>
    </source>
</evidence>
<dbReference type="PANTHER" id="PTHR43434">
    <property type="entry name" value="PHOSPHOGLYCOLATE PHOSPHATASE"/>
    <property type="match status" value="1"/>
</dbReference>
<keyword evidence="2 5" id="KW-0378">Hydrolase</keyword>
<evidence type="ECO:0000256" key="2">
    <source>
        <dbReference type="ARBA" id="ARBA00022801"/>
    </source>
</evidence>
<accession>A0ABW4XKG1</accession>
<dbReference type="InterPro" id="IPR050155">
    <property type="entry name" value="HAD-like_hydrolase_sf"/>
</dbReference>
<protein>
    <submittedName>
        <fullName evidence="5">HAD family hydrolase</fullName>
        <ecNumber evidence="5">3.-.-.-</ecNumber>
    </submittedName>
</protein>
<evidence type="ECO:0000313" key="6">
    <source>
        <dbReference type="Proteomes" id="UP001597380"/>
    </source>
</evidence>
<dbReference type="SUPFAM" id="SSF56784">
    <property type="entry name" value="HAD-like"/>
    <property type="match status" value="1"/>
</dbReference>
<dbReference type="InterPro" id="IPR036412">
    <property type="entry name" value="HAD-like_sf"/>
</dbReference>
<proteinExistence type="predicted"/>
<comment type="caution">
    <text evidence="5">The sequence shown here is derived from an EMBL/GenBank/DDBJ whole genome shotgun (WGS) entry which is preliminary data.</text>
</comment>
<dbReference type="EMBL" id="JBHUHT010000009">
    <property type="protein sequence ID" value="MFD2095574.1"/>
    <property type="molecule type" value="Genomic_DNA"/>
</dbReference>
<dbReference type="PANTHER" id="PTHR43434:SF23">
    <property type="entry name" value="PHOSPHOGLYCOLATE PHOSPHATASE"/>
    <property type="match status" value="1"/>
</dbReference>
<dbReference type="GO" id="GO:0016787">
    <property type="term" value="F:hydrolase activity"/>
    <property type="evidence" value="ECO:0007669"/>
    <property type="project" value="UniProtKB-KW"/>
</dbReference>
<dbReference type="Gene3D" id="1.10.150.240">
    <property type="entry name" value="Putative phosphatase, domain 2"/>
    <property type="match status" value="1"/>
</dbReference>
<dbReference type="SFLD" id="SFLDG01129">
    <property type="entry name" value="C1.5:_HAD__Beta-PGM__Phosphata"/>
    <property type="match status" value="1"/>
</dbReference>
<dbReference type="SFLD" id="SFLDS00003">
    <property type="entry name" value="Haloacid_Dehalogenase"/>
    <property type="match status" value="1"/>
</dbReference>
<dbReference type="Pfam" id="PF13419">
    <property type="entry name" value="HAD_2"/>
    <property type="match status" value="1"/>
</dbReference>
<dbReference type="PRINTS" id="PR00413">
    <property type="entry name" value="HADHALOGNASE"/>
</dbReference>
<keyword evidence="6" id="KW-1185">Reference proteome</keyword>
<keyword evidence="1" id="KW-0479">Metal-binding</keyword>
<dbReference type="Proteomes" id="UP001597380">
    <property type="component" value="Unassembled WGS sequence"/>
</dbReference>
<dbReference type="InterPro" id="IPR006439">
    <property type="entry name" value="HAD-SF_hydro_IA"/>
</dbReference>
<dbReference type="InterPro" id="IPR023198">
    <property type="entry name" value="PGP-like_dom2"/>
</dbReference>
<organism evidence="5 6">
    <name type="scientific">Corallincola platygyrae</name>
    <dbReference type="NCBI Taxonomy" id="1193278"/>
    <lineage>
        <taxon>Bacteria</taxon>
        <taxon>Pseudomonadati</taxon>
        <taxon>Pseudomonadota</taxon>
        <taxon>Gammaproteobacteria</taxon>
        <taxon>Alteromonadales</taxon>
        <taxon>Psychromonadaceae</taxon>
        <taxon>Corallincola</taxon>
    </lineage>
</organism>
<dbReference type="NCBIfam" id="TIGR01509">
    <property type="entry name" value="HAD-SF-IA-v3"/>
    <property type="match status" value="1"/>
</dbReference>
<keyword evidence="4" id="KW-0119">Carbohydrate metabolism</keyword>
<keyword evidence="3" id="KW-0460">Magnesium</keyword>